<keyword evidence="3" id="KW-0479">Metal-binding</keyword>
<evidence type="ECO:0000256" key="8">
    <source>
        <dbReference type="ARBA" id="ARBA00023163"/>
    </source>
</evidence>
<dbReference type="InterPro" id="IPR036236">
    <property type="entry name" value="Znf_C2H2_sf"/>
</dbReference>
<evidence type="ECO:0000256" key="10">
    <source>
        <dbReference type="PROSITE-ProRule" id="PRU00042"/>
    </source>
</evidence>
<dbReference type="SMART" id="SM00355">
    <property type="entry name" value="ZnF_C2H2"/>
    <property type="match status" value="4"/>
</dbReference>
<dbReference type="GO" id="GO:0000981">
    <property type="term" value="F:DNA-binding transcription factor activity, RNA polymerase II-specific"/>
    <property type="evidence" value="ECO:0007669"/>
    <property type="project" value="TreeGrafter"/>
</dbReference>
<dbReference type="GO" id="GO:0005634">
    <property type="term" value="C:nucleus"/>
    <property type="evidence" value="ECO:0007669"/>
    <property type="project" value="UniProtKB-SubCell"/>
</dbReference>
<dbReference type="Gene3D" id="3.30.160.60">
    <property type="entry name" value="Classic Zinc Finger"/>
    <property type="match status" value="3"/>
</dbReference>
<dbReference type="AlphaFoldDB" id="A0A6P8ZP53"/>
<evidence type="ECO:0000256" key="3">
    <source>
        <dbReference type="ARBA" id="ARBA00022723"/>
    </source>
</evidence>
<evidence type="ECO:0000259" key="12">
    <source>
        <dbReference type="PROSITE" id="PS50157"/>
    </source>
</evidence>
<reference evidence="14" key="1">
    <citation type="submission" date="2025-08" db="UniProtKB">
        <authorList>
            <consortium name="RefSeq"/>
        </authorList>
    </citation>
    <scope>IDENTIFICATION</scope>
    <source>
        <tissue evidence="14">Total insect</tissue>
    </source>
</reference>
<dbReference type="PANTHER" id="PTHR24394:SF29">
    <property type="entry name" value="MYONEURIN"/>
    <property type="match status" value="1"/>
</dbReference>
<dbReference type="GO" id="GO:0008270">
    <property type="term" value="F:zinc ion binding"/>
    <property type="evidence" value="ECO:0007669"/>
    <property type="project" value="UniProtKB-KW"/>
</dbReference>
<keyword evidence="6" id="KW-0862">Zinc</keyword>
<evidence type="ECO:0000256" key="1">
    <source>
        <dbReference type="ARBA" id="ARBA00004123"/>
    </source>
</evidence>
<evidence type="ECO:0000313" key="13">
    <source>
        <dbReference type="Proteomes" id="UP000515158"/>
    </source>
</evidence>
<gene>
    <name evidence="14" type="primary">LOC117646571</name>
</gene>
<feature type="domain" description="C2H2-type" evidence="12">
    <location>
        <begin position="256"/>
        <end position="287"/>
    </location>
</feature>
<dbReference type="PANTHER" id="PTHR24394">
    <property type="entry name" value="ZINC FINGER PROTEIN"/>
    <property type="match status" value="1"/>
</dbReference>
<accession>A0A6P8ZP53</accession>
<feature type="domain" description="C2H2-type" evidence="12">
    <location>
        <begin position="228"/>
        <end position="255"/>
    </location>
</feature>
<feature type="domain" description="C2H2-type" evidence="12">
    <location>
        <begin position="287"/>
        <end position="314"/>
    </location>
</feature>
<keyword evidence="13" id="KW-1185">Reference proteome</keyword>
<dbReference type="Proteomes" id="UP000515158">
    <property type="component" value="Unplaced"/>
</dbReference>
<dbReference type="PROSITE" id="PS00028">
    <property type="entry name" value="ZINC_FINGER_C2H2_1"/>
    <property type="match status" value="4"/>
</dbReference>
<protein>
    <submittedName>
        <fullName evidence="14">Zinc finger protein 184-like</fullName>
    </submittedName>
</protein>
<evidence type="ECO:0000256" key="6">
    <source>
        <dbReference type="ARBA" id="ARBA00022833"/>
    </source>
</evidence>
<dbReference type="GeneID" id="117646571"/>
<evidence type="ECO:0000256" key="5">
    <source>
        <dbReference type="ARBA" id="ARBA00022771"/>
    </source>
</evidence>
<dbReference type="RefSeq" id="XP_034243504.1">
    <property type="nucleotide sequence ID" value="XM_034387613.1"/>
</dbReference>
<keyword evidence="7" id="KW-0805">Transcription regulation</keyword>
<keyword evidence="9" id="KW-0539">Nucleus</keyword>
<keyword evidence="4" id="KW-0677">Repeat</keyword>
<dbReference type="SUPFAM" id="SSF57667">
    <property type="entry name" value="beta-beta-alpha zinc fingers"/>
    <property type="match status" value="2"/>
</dbReference>
<keyword evidence="5 10" id="KW-0863">Zinc-finger</keyword>
<dbReference type="FunFam" id="3.30.160.60:FF:000017">
    <property type="entry name" value="zinc finger protein 62 homolog"/>
    <property type="match status" value="1"/>
</dbReference>
<comment type="subcellular location">
    <subcellularLocation>
        <location evidence="1">Nucleus</location>
    </subcellularLocation>
</comment>
<dbReference type="KEGG" id="tpal:117646571"/>
<evidence type="ECO:0000256" key="7">
    <source>
        <dbReference type="ARBA" id="ARBA00023015"/>
    </source>
</evidence>
<dbReference type="Pfam" id="PF00096">
    <property type="entry name" value="zf-C2H2"/>
    <property type="match status" value="1"/>
</dbReference>
<keyword evidence="8" id="KW-0804">Transcription</keyword>
<sequence length="338" mass="37427">MRTLYFSVQGHVIVLIIQIHWCCFIQTSLICLVTAGTTPIYCRSKDSFFPEREAWQEDSRSSLGLNSTDADSNASRGWDGGDGSTNALEGASSSSASDLQGSTVGGRHSDSTDVFSGAAFPNEEEQWSFPACEPFSPVVGAGVSKLVRGELVQEKLAQEKLVQGKLVRGEPVQGELAQEKLVRGEPVQEKLVPVETPRALELGECSRTLTSVAALIEQQAPDTKRREFHCQYCDGVLRSLGALERHIAEHTPERLFQCQECNVRFFLVDSLNKHIKGHMKVHSTKWHTCEVCGKNFSNSFLLKSHQRIHTGEMPFLCQLCGGKFRYPASLSYHIAKSH</sequence>
<feature type="region of interest" description="Disordered" evidence="11">
    <location>
        <begin position="59"/>
        <end position="116"/>
    </location>
</feature>
<comment type="similarity">
    <text evidence="2">Belongs to the krueppel C2H2-type zinc-finger protein family.</text>
</comment>
<evidence type="ECO:0000313" key="14">
    <source>
        <dbReference type="RefSeq" id="XP_034243504.1"/>
    </source>
</evidence>
<dbReference type="PROSITE" id="PS50157">
    <property type="entry name" value="ZINC_FINGER_C2H2_2"/>
    <property type="match status" value="4"/>
</dbReference>
<feature type="compositionally biased region" description="Polar residues" evidence="11">
    <location>
        <begin position="61"/>
        <end position="75"/>
    </location>
</feature>
<evidence type="ECO:0000256" key="4">
    <source>
        <dbReference type="ARBA" id="ARBA00022737"/>
    </source>
</evidence>
<evidence type="ECO:0000256" key="11">
    <source>
        <dbReference type="SAM" id="MobiDB-lite"/>
    </source>
</evidence>
<dbReference type="InterPro" id="IPR013087">
    <property type="entry name" value="Znf_C2H2_type"/>
</dbReference>
<evidence type="ECO:0000256" key="9">
    <source>
        <dbReference type="ARBA" id="ARBA00023242"/>
    </source>
</evidence>
<dbReference type="InParanoid" id="A0A6P8ZP53"/>
<evidence type="ECO:0000256" key="2">
    <source>
        <dbReference type="ARBA" id="ARBA00006991"/>
    </source>
</evidence>
<proteinExistence type="inferred from homology"/>
<dbReference type="OrthoDB" id="8113227at2759"/>
<name>A0A6P8ZP53_THRPL</name>
<organism evidence="14">
    <name type="scientific">Thrips palmi</name>
    <name type="common">Melon thrips</name>
    <dbReference type="NCBI Taxonomy" id="161013"/>
    <lineage>
        <taxon>Eukaryota</taxon>
        <taxon>Metazoa</taxon>
        <taxon>Ecdysozoa</taxon>
        <taxon>Arthropoda</taxon>
        <taxon>Hexapoda</taxon>
        <taxon>Insecta</taxon>
        <taxon>Pterygota</taxon>
        <taxon>Neoptera</taxon>
        <taxon>Paraneoptera</taxon>
        <taxon>Thysanoptera</taxon>
        <taxon>Terebrantia</taxon>
        <taxon>Thripoidea</taxon>
        <taxon>Thripidae</taxon>
        <taxon>Thrips</taxon>
    </lineage>
</organism>
<feature type="domain" description="C2H2-type" evidence="12">
    <location>
        <begin position="315"/>
        <end position="338"/>
    </location>
</feature>